<dbReference type="AlphaFoldDB" id="A0A1Q2HZC4"/>
<dbReference type="OrthoDB" id="3698172at2"/>
<feature type="transmembrane region" description="Helical" evidence="1">
    <location>
        <begin position="50"/>
        <end position="69"/>
    </location>
</feature>
<proteinExistence type="predicted"/>
<dbReference type="Pfam" id="PF11255">
    <property type="entry name" value="DUF3054"/>
    <property type="match status" value="1"/>
</dbReference>
<keyword evidence="3" id="KW-1185">Reference proteome</keyword>
<reference evidence="2 3" key="1">
    <citation type="submission" date="2016-12" db="EMBL/GenBank/DDBJ databases">
        <authorList>
            <person name="Song W.-J."/>
            <person name="Kurnit D.M."/>
        </authorList>
    </citation>
    <scope>NUCLEOTIDE SEQUENCE [LARGE SCALE GENOMIC DNA]</scope>
    <source>
        <strain evidence="2 3">DSM 30827</strain>
    </source>
</reference>
<accession>A0A1Q2HZC4</accession>
<evidence type="ECO:0000313" key="3">
    <source>
        <dbReference type="Proteomes" id="UP000217209"/>
    </source>
</evidence>
<feature type="transmembrane region" description="Helical" evidence="1">
    <location>
        <begin position="76"/>
        <end position="92"/>
    </location>
</feature>
<sequence precursor="true">MSNRLSTKPSTRKFLSTPAAIGADLVAIAVFALLARMAHQSEDMPFNFTGWLSTVWPFALGVLLGWLIVRENRGGIIWAVTAITGLVIWGFRNQSVPHWSFVIVATVMSALLMLGWRAVARKL</sequence>
<dbReference type="InterPro" id="IPR021414">
    <property type="entry name" value="DUF3054"/>
</dbReference>
<organism evidence="2 3">
    <name type="scientific">Corynebacterium glaucum</name>
    <dbReference type="NCBI Taxonomy" id="187491"/>
    <lineage>
        <taxon>Bacteria</taxon>
        <taxon>Bacillati</taxon>
        <taxon>Actinomycetota</taxon>
        <taxon>Actinomycetes</taxon>
        <taxon>Mycobacteriales</taxon>
        <taxon>Corynebacteriaceae</taxon>
        <taxon>Corynebacterium</taxon>
    </lineage>
</organism>
<dbReference type="Proteomes" id="UP000217209">
    <property type="component" value="Chromosome"/>
</dbReference>
<feature type="transmembrane region" description="Helical" evidence="1">
    <location>
        <begin position="98"/>
        <end position="119"/>
    </location>
</feature>
<feature type="transmembrane region" description="Helical" evidence="1">
    <location>
        <begin position="21"/>
        <end position="38"/>
    </location>
</feature>
<name>A0A1Q2HZC4_9CORY</name>
<evidence type="ECO:0008006" key="4">
    <source>
        <dbReference type="Google" id="ProtNLM"/>
    </source>
</evidence>
<keyword evidence="1" id="KW-0472">Membrane</keyword>
<protein>
    <recommendedName>
        <fullName evidence="4">DUF3054 domain-containing protein</fullName>
    </recommendedName>
</protein>
<dbReference type="KEGG" id="cgv:CGLAU_11420"/>
<evidence type="ECO:0000313" key="2">
    <source>
        <dbReference type="EMBL" id="AQQ16215.1"/>
    </source>
</evidence>
<dbReference type="RefSeq" id="WP_095660798.1">
    <property type="nucleotide sequence ID" value="NZ_CP019688.1"/>
</dbReference>
<dbReference type="EMBL" id="CP019688">
    <property type="protein sequence ID" value="AQQ16215.1"/>
    <property type="molecule type" value="Genomic_DNA"/>
</dbReference>
<keyword evidence="1" id="KW-0812">Transmembrane</keyword>
<keyword evidence="1" id="KW-1133">Transmembrane helix</keyword>
<evidence type="ECO:0000256" key="1">
    <source>
        <dbReference type="SAM" id="Phobius"/>
    </source>
</evidence>
<gene>
    <name evidence="2" type="ORF">CGLAU_11420</name>
</gene>